<keyword evidence="5 6" id="KW-0804">Transcription</keyword>
<dbReference type="InterPro" id="IPR014244">
    <property type="entry name" value="RNA_pol_sigma-I"/>
</dbReference>
<dbReference type="RefSeq" id="WP_343769778.1">
    <property type="nucleotide sequence ID" value="NZ_BAAACF010000002.1"/>
</dbReference>
<dbReference type="EMBL" id="BAAACF010000002">
    <property type="protein sequence ID" value="GAA0726287.1"/>
    <property type="molecule type" value="Genomic_DNA"/>
</dbReference>
<proteinExistence type="inferred from homology"/>
<keyword evidence="2 6" id="KW-0805">Transcription regulation</keyword>
<dbReference type="InterPro" id="IPR013325">
    <property type="entry name" value="RNA_pol_sigma_r2"/>
</dbReference>
<comment type="similarity">
    <text evidence="6">Belongs to the sigma-70 factor family. SigI subfamily.</text>
</comment>
<dbReference type="InterPro" id="IPR014284">
    <property type="entry name" value="RNA_pol_sigma-70_dom"/>
</dbReference>
<feature type="DNA-binding region" description="H-T-H motif" evidence="6">
    <location>
        <begin position="177"/>
        <end position="196"/>
    </location>
</feature>
<dbReference type="NCBIfam" id="TIGR02937">
    <property type="entry name" value="sigma70-ECF"/>
    <property type="match status" value="1"/>
</dbReference>
<sequence>MNLNEHLKGNRSDFIENNKGFIYSTAYRVCGRKLSWENDDELSIAMIAFDKACNTYKEERGNFFSYAKVLIKNSLINYFKAASKKYSLVFNDECDLEEINLKQSVSNYEISMENEARAEEINLLNNELSQYNIAFRDLVENSPSHSDTKNNLLNVAFQCAKESIIMDYIYKNKMLPIKEICILAGVKRKFLEKWRRYLIAVILILSNNEYTYLKSYLDIKVGDSNDN</sequence>
<evidence type="ECO:0000256" key="3">
    <source>
        <dbReference type="ARBA" id="ARBA00023082"/>
    </source>
</evidence>
<dbReference type="Proteomes" id="UP001500339">
    <property type="component" value="Unassembled WGS sequence"/>
</dbReference>
<keyword evidence="4 6" id="KW-0238">DNA-binding</keyword>
<dbReference type="HAMAP" id="MF_02064">
    <property type="entry name" value="Sigma70_SigI"/>
    <property type="match status" value="1"/>
</dbReference>
<gene>
    <name evidence="8" type="primary">sigI_2</name>
    <name evidence="6" type="synonym">sigI</name>
    <name evidence="8" type="ORF">GCM10008905_22690</name>
</gene>
<feature type="domain" description="RNA polymerase sigma-70 region 2" evidence="7">
    <location>
        <begin position="15"/>
        <end position="83"/>
    </location>
</feature>
<comment type="function">
    <text evidence="6">Sigma factors are initiation factors that promote the attachment of RNA polymerase to specific initiation sites and are then released.</text>
</comment>
<evidence type="ECO:0000259" key="7">
    <source>
        <dbReference type="Pfam" id="PF04542"/>
    </source>
</evidence>
<evidence type="ECO:0000256" key="1">
    <source>
        <dbReference type="ARBA" id="ARBA00022490"/>
    </source>
</evidence>
<evidence type="ECO:0000313" key="9">
    <source>
        <dbReference type="Proteomes" id="UP001500339"/>
    </source>
</evidence>
<keyword evidence="1 6" id="KW-0963">Cytoplasm</keyword>
<comment type="subcellular location">
    <subcellularLocation>
        <location evidence="6">Cytoplasm</location>
    </subcellularLocation>
</comment>
<dbReference type="Pfam" id="PF04542">
    <property type="entry name" value="Sigma70_r2"/>
    <property type="match status" value="1"/>
</dbReference>
<keyword evidence="3 6" id="KW-0731">Sigma factor</keyword>
<dbReference type="PIRSF" id="PIRSF038953">
    <property type="entry name" value="SigI"/>
    <property type="match status" value="1"/>
</dbReference>
<organism evidence="8 9">
    <name type="scientific">Clostridium malenominatum</name>
    <dbReference type="NCBI Taxonomy" id="1539"/>
    <lineage>
        <taxon>Bacteria</taxon>
        <taxon>Bacillati</taxon>
        <taxon>Bacillota</taxon>
        <taxon>Clostridia</taxon>
        <taxon>Eubacteriales</taxon>
        <taxon>Clostridiaceae</taxon>
        <taxon>Clostridium</taxon>
    </lineage>
</organism>
<feature type="short sequence motif" description="Polymerase core binding" evidence="6">
    <location>
        <begin position="40"/>
        <end position="53"/>
    </location>
</feature>
<evidence type="ECO:0000256" key="4">
    <source>
        <dbReference type="ARBA" id="ARBA00023125"/>
    </source>
</evidence>
<comment type="caution">
    <text evidence="8">The sequence shown here is derived from an EMBL/GenBank/DDBJ whole genome shotgun (WGS) entry which is preliminary data.</text>
</comment>
<keyword evidence="9" id="KW-1185">Reference proteome</keyword>
<dbReference type="Gene3D" id="1.10.1740.10">
    <property type="match status" value="1"/>
</dbReference>
<reference evidence="8 9" key="1">
    <citation type="journal article" date="2019" name="Int. J. Syst. Evol. Microbiol.">
        <title>The Global Catalogue of Microorganisms (GCM) 10K type strain sequencing project: providing services to taxonomists for standard genome sequencing and annotation.</title>
        <authorList>
            <consortium name="The Broad Institute Genomics Platform"/>
            <consortium name="The Broad Institute Genome Sequencing Center for Infectious Disease"/>
            <person name="Wu L."/>
            <person name="Ma J."/>
        </authorList>
    </citation>
    <scope>NUCLEOTIDE SEQUENCE [LARGE SCALE GENOMIC DNA]</scope>
    <source>
        <strain evidence="8 9">JCM 1405</strain>
    </source>
</reference>
<evidence type="ECO:0000256" key="2">
    <source>
        <dbReference type="ARBA" id="ARBA00023015"/>
    </source>
</evidence>
<keyword evidence="6" id="KW-0346">Stress response</keyword>
<comment type="subunit">
    <text evidence="6">Interacts with RsgI.</text>
</comment>
<comment type="activity regulation">
    <text evidence="6">Negatively regulated by the anti-sigma-I factor RsgI.</text>
</comment>
<protein>
    <recommendedName>
        <fullName evidence="6">RNA polymerase sigma factor SigI</fullName>
    </recommendedName>
</protein>
<accession>A0ABN1J1Y6</accession>
<dbReference type="InterPro" id="IPR007627">
    <property type="entry name" value="RNA_pol_sigma70_r2"/>
</dbReference>
<evidence type="ECO:0000256" key="5">
    <source>
        <dbReference type="ARBA" id="ARBA00023163"/>
    </source>
</evidence>
<name>A0ABN1J1Y6_9CLOT</name>
<evidence type="ECO:0000313" key="8">
    <source>
        <dbReference type="EMBL" id="GAA0726287.1"/>
    </source>
</evidence>
<dbReference type="SUPFAM" id="SSF88946">
    <property type="entry name" value="Sigma2 domain of RNA polymerase sigma factors"/>
    <property type="match status" value="1"/>
</dbReference>
<evidence type="ECO:0000256" key="6">
    <source>
        <dbReference type="HAMAP-Rule" id="MF_02064"/>
    </source>
</evidence>